<keyword evidence="8" id="KW-0408">Iron</keyword>
<dbReference type="Pfam" id="PF11741">
    <property type="entry name" value="AMIN"/>
    <property type="match status" value="1"/>
</dbReference>
<dbReference type="Pfam" id="PF00593">
    <property type="entry name" value="TonB_dep_Rec_b-barrel"/>
    <property type="match status" value="1"/>
</dbReference>
<dbReference type="RefSeq" id="WP_106167877.1">
    <property type="nucleotide sequence ID" value="NZ_JAVKZF010000001.1"/>
</dbReference>
<dbReference type="InterPro" id="IPR021731">
    <property type="entry name" value="AMIN_dom"/>
</dbReference>
<keyword evidence="20" id="KW-1185">Reference proteome</keyword>
<evidence type="ECO:0000256" key="7">
    <source>
        <dbReference type="ARBA" id="ARBA00022729"/>
    </source>
</evidence>
<keyword evidence="6 13" id="KW-0812">Transmembrane</keyword>
<keyword evidence="3 13" id="KW-0813">Transport</keyword>
<feature type="domain" description="TonB-dependent receptor-like beta-barrel" evidence="16">
    <location>
        <begin position="415"/>
        <end position="849"/>
    </location>
</feature>
<comment type="subcellular location">
    <subcellularLocation>
        <location evidence="1 13">Cell outer membrane</location>
        <topology evidence="1 13">Multi-pass membrane protein</topology>
    </subcellularLocation>
</comment>
<evidence type="ECO:0000259" key="16">
    <source>
        <dbReference type="Pfam" id="PF00593"/>
    </source>
</evidence>
<keyword evidence="11 13" id="KW-0472">Membrane</keyword>
<dbReference type="EMBL" id="RSCK01000005">
    <property type="protein sequence ID" value="RUT13767.1"/>
    <property type="molecule type" value="Genomic_DNA"/>
</dbReference>
<dbReference type="GO" id="GO:0015344">
    <property type="term" value="F:siderophore uptake transmembrane transporter activity"/>
    <property type="evidence" value="ECO:0007669"/>
    <property type="project" value="TreeGrafter"/>
</dbReference>
<dbReference type="CDD" id="cd01347">
    <property type="entry name" value="ligand_gated_channel"/>
    <property type="match status" value="1"/>
</dbReference>
<evidence type="ECO:0000256" key="10">
    <source>
        <dbReference type="ARBA" id="ARBA00023077"/>
    </source>
</evidence>
<evidence type="ECO:0000256" key="8">
    <source>
        <dbReference type="ARBA" id="ARBA00023004"/>
    </source>
</evidence>
<dbReference type="PANTHER" id="PTHR32552">
    <property type="entry name" value="FERRICHROME IRON RECEPTOR-RELATED"/>
    <property type="match status" value="1"/>
</dbReference>
<evidence type="ECO:0000313" key="20">
    <source>
        <dbReference type="Proteomes" id="UP000282574"/>
    </source>
</evidence>
<dbReference type="GO" id="GO:0009279">
    <property type="term" value="C:cell outer membrane"/>
    <property type="evidence" value="ECO:0007669"/>
    <property type="project" value="UniProtKB-SubCell"/>
</dbReference>
<accession>A0AB37URF7</accession>
<evidence type="ECO:0000259" key="18">
    <source>
        <dbReference type="Pfam" id="PF11741"/>
    </source>
</evidence>
<dbReference type="Proteomes" id="UP000282574">
    <property type="component" value="Unassembled WGS sequence"/>
</dbReference>
<dbReference type="InterPro" id="IPR036942">
    <property type="entry name" value="Beta-barrel_TonB_sf"/>
</dbReference>
<keyword evidence="7" id="KW-0732">Signal</keyword>
<comment type="similarity">
    <text evidence="2 13 14">Belongs to the TonB-dependent receptor family.</text>
</comment>
<evidence type="ECO:0000256" key="15">
    <source>
        <dbReference type="SAM" id="MobiDB-lite"/>
    </source>
</evidence>
<evidence type="ECO:0000256" key="4">
    <source>
        <dbReference type="ARBA" id="ARBA00022452"/>
    </source>
</evidence>
<sequence>MSKIEGWIVLPKQNSWLVLGLIGYIFSFAVSQPVLAQVESDNQKLTTYIPHLNEVRFPATNIEGLLSQSSTPTNRPSQEKVTQVTGVQANPTDKGVEVILQTTQGEQLQISDRSQGNNYIADIPNAQLRLSTGDAFTFSSQQPVEGITEITVINLDANTIRVTVTGEAGVPTVELLDSPNEGLIFGITTTATSAQQPQQPEQEQPSQPSAADDESIEIVVTGEQDGYRVPNASVGTRTDTPLRDIPQSIQVIPQEVIQDQQATRLVEVLKNAPGVVLGGRSPRDPLNIINIRGFNASSDILINGLPDPTASEIAFGSNIERVEVLKGPASVLFGQGGLGGRINLVTKQPLPDPFYSVKASAGSYNLYRGAIDLSGPLNESKTVLYRLNASAQTRESFIDFYEHRDYLIAPSLAFKLGDKTKLTLATEYLLSEGTYDFGIPPRGSVLPNPNGRIPRNRFVSEPDFNQVSNEVFRIGYDLEHRFSEDWQARSVFRTSLFRLRRDTVFPLALQSDGRTLNRGQEDDTEYNANTYNLDNYIVGNFATGSIKHQLVAGFNLRRTDIDYKSNLSLNYAPLDIFNPVYGRTPINPTFTPQANKDRVQQFGIYLQDQITLAENLKLLLGGRFDIANQKYQEPFEQIDDFKQTEAFSPRFGIVYQPIQPISLYASYSRSFNYSTSSGFAPAETDPERGTQYEIGIKADLTDQLAATLAFYDLTRSNLPTPDPNNPNRSILVGEQRSRGIEFDVSGEILPGWNIIAGYAFTDAEITEDNDFPVGNQLSNVPKHALNLWTTYEIQSGSLEGLGFGLGVFYYGDRQGELGNTFTLPGYTRTDAAIFYERDNFRASLNIQNLFDVDYFVSAQNINRVIPGDPLTFVGTISWEF</sequence>
<dbReference type="Pfam" id="PF07715">
    <property type="entry name" value="Plug"/>
    <property type="match status" value="1"/>
</dbReference>
<dbReference type="GO" id="GO:0015891">
    <property type="term" value="P:siderophore transport"/>
    <property type="evidence" value="ECO:0007669"/>
    <property type="project" value="InterPro"/>
</dbReference>
<feature type="domain" description="TonB-dependent receptor plug" evidence="17">
    <location>
        <begin position="242"/>
        <end position="340"/>
    </location>
</feature>
<evidence type="ECO:0000256" key="1">
    <source>
        <dbReference type="ARBA" id="ARBA00004571"/>
    </source>
</evidence>
<evidence type="ECO:0000256" key="5">
    <source>
        <dbReference type="ARBA" id="ARBA00022496"/>
    </source>
</evidence>
<dbReference type="FunFam" id="2.40.170.20:FF:000005">
    <property type="entry name" value="TonB-dependent siderophore receptor"/>
    <property type="match status" value="1"/>
</dbReference>
<evidence type="ECO:0000256" key="2">
    <source>
        <dbReference type="ARBA" id="ARBA00009810"/>
    </source>
</evidence>
<dbReference type="InterPro" id="IPR037066">
    <property type="entry name" value="Plug_dom_sf"/>
</dbReference>
<keyword evidence="10 14" id="KW-0798">TonB box</keyword>
<organism evidence="19 20">
    <name type="scientific">Chroococcidiopsis cubana SAG 39.79</name>
    <dbReference type="NCBI Taxonomy" id="388085"/>
    <lineage>
        <taxon>Bacteria</taxon>
        <taxon>Bacillati</taxon>
        <taxon>Cyanobacteriota</taxon>
        <taxon>Cyanophyceae</taxon>
        <taxon>Chroococcidiopsidales</taxon>
        <taxon>Chroococcidiopsidaceae</taxon>
        <taxon>Chroococcidiopsis</taxon>
    </lineage>
</organism>
<keyword evidence="12 13" id="KW-0998">Cell outer membrane</keyword>
<feature type="region of interest" description="Disordered" evidence="15">
    <location>
        <begin position="192"/>
        <end position="212"/>
    </location>
</feature>
<evidence type="ECO:0000256" key="14">
    <source>
        <dbReference type="RuleBase" id="RU003357"/>
    </source>
</evidence>
<evidence type="ECO:0000256" key="12">
    <source>
        <dbReference type="ARBA" id="ARBA00023237"/>
    </source>
</evidence>
<dbReference type="NCBIfam" id="TIGR01783">
    <property type="entry name" value="TonB-siderophor"/>
    <property type="match status" value="1"/>
</dbReference>
<dbReference type="InterPro" id="IPR039426">
    <property type="entry name" value="TonB-dep_rcpt-like"/>
</dbReference>
<dbReference type="FunFam" id="2.170.130.10:FF:000001">
    <property type="entry name" value="Catecholate siderophore TonB-dependent receptor"/>
    <property type="match status" value="1"/>
</dbReference>
<gene>
    <name evidence="19" type="ORF">DSM107010_10420</name>
</gene>
<dbReference type="InterPro" id="IPR000531">
    <property type="entry name" value="Beta-barrel_TonB"/>
</dbReference>
<keyword evidence="9" id="KW-0406">Ion transport</keyword>
<dbReference type="InterPro" id="IPR012910">
    <property type="entry name" value="Plug_dom"/>
</dbReference>
<evidence type="ECO:0000256" key="3">
    <source>
        <dbReference type="ARBA" id="ARBA00022448"/>
    </source>
</evidence>
<feature type="compositionally biased region" description="Low complexity" evidence="15">
    <location>
        <begin position="192"/>
        <end position="210"/>
    </location>
</feature>
<evidence type="ECO:0000256" key="11">
    <source>
        <dbReference type="ARBA" id="ARBA00023136"/>
    </source>
</evidence>
<keyword evidence="4 13" id="KW-1134">Transmembrane beta strand</keyword>
<proteinExistence type="inferred from homology"/>
<dbReference type="PROSITE" id="PS52016">
    <property type="entry name" value="TONB_DEPENDENT_REC_3"/>
    <property type="match status" value="1"/>
</dbReference>
<protein>
    <submittedName>
        <fullName evidence="19">Ferrichrome-iron receptor</fullName>
    </submittedName>
</protein>
<evidence type="ECO:0000313" key="19">
    <source>
        <dbReference type="EMBL" id="RUT13767.1"/>
    </source>
</evidence>
<dbReference type="SUPFAM" id="SSF56935">
    <property type="entry name" value="Porins"/>
    <property type="match status" value="1"/>
</dbReference>
<dbReference type="Gene3D" id="2.40.170.20">
    <property type="entry name" value="TonB-dependent receptor, beta-barrel domain"/>
    <property type="match status" value="1"/>
</dbReference>
<evidence type="ECO:0000256" key="6">
    <source>
        <dbReference type="ARBA" id="ARBA00022692"/>
    </source>
</evidence>
<dbReference type="Gene3D" id="2.170.130.10">
    <property type="entry name" value="TonB-dependent receptor, plug domain"/>
    <property type="match status" value="1"/>
</dbReference>
<feature type="domain" description="AMIN" evidence="18">
    <location>
        <begin position="87"/>
        <end position="168"/>
    </location>
</feature>
<keyword evidence="5" id="KW-0410">Iron transport</keyword>
<dbReference type="PANTHER" id="PTHR32552:SF68">
    <property type="entry name" value="FERRICHROME OUTER MEMBRANE TRANSPORTER_PHAGE RECEPTOR"/>
    <property type="match status" value="1"/>
</dbReference>
<keyword evidence="19" id="KW-0675">Receptor</keyword>
<evidence type="ECO:0000259" key="17">
    <source>
        <dbReference type="Pfam" id="PF07715"/>
    </source>
</evidence>
<reference evidence="19 20" key="1">
    <citation type="journal article" date="2019" name="Genome Biol. Evol.">
        <title>Day and night: Metabolic profiles and evolutionary relationships of six axenic non-marine cyanobacteria.</title>
        <authorList>
            <person name="Will S.E."/>
            <person name="Henke P."/>
            <person name="Boedeker C."/>
            <person name="Huang S."/>
            <person name="Brinkmann H."/>
            <person name="Rohde M."/>
            <person name="Jarek M."/>
            <person name="Friedl T."/>
            <person name="Seufert S."/>
            <person name="Schumacher M."/>
            <person name="Overmann J."/>
            <person name="Neumann-Schaal M."/>
            <person name="Petersen J."/>
        </authorList>
    </citation>
    <scope>NUCLEOTIDE SEQUENCE [LARGE SCALE GENOMIC DNA]</scope>
    <source>
        <strain evidence="19 20">SAG 39.79</strain>
    </source>
</reference>
<evidence type="ECO:0000256" key="13">
    <source>
        <dbReference type="PROSITE-ProRule" id="PRU01360"/>
    </source>
</evidence>
<dbReference type="InterPro" id="IPR010105">
    <property type="entry name" value="TonB_sidphr_rcpt"/>
</dbReference>
<evidence type="ECO:0000256" key="9">
    <source>
        <dbReference type="ARBA" id="ARBA00023065"/>
    </source>
</evidence>
<dbReference type="GO" id="GO:0038023">
    <property type="term" value="F:signaling receptor activity"/>
    <property type="evidence" value="ECO:0007669"/>
    <property type="project" value="InterPro"/>
</dbReference>
<comment type="caution">
    <text evidence="19">The sequence shown here is derived from an EMBL/GenBank/DDBJ whole genome shotgun (WGS) entry which is preliminary data.</text>
</comment>
<dbReference type="AlphaFoldDB" id="A0AB37URF7"/>
<name>A0AB37URF7_9CYAN</name>